<reference evidence="2" key="1">
    <citation type="journal article" date="2021" name="G3 (Bethesda)">
        <title>Chromosome assembled and annotated genome sequence of Aspergillus flavus NRRL 3357.</title>
        <authorList>
            <person name="Skerker J.M."/>
            <person name="Pianalto K.M."/>
            <person name="Mondo S.J."/>
            <person name="Yang K."/>
            <person name="Arkin A.P."/>
            <person name="Keller N.P."/>
            <person name="Grigoriev I.V."/>
            <person name="Louise Glass N.L."/>
        </authorList>
    </citation>
    <scope>NUCLEOTIDE SEQUENCE [LARGE SCALE GENOMIC DNA]</scope>
    <source>
        <strain evidence="2">ATCC 200026 / FGSC A1120 / IAM 13836 / NRRL 3357 / JCM 12722 / SRRC 167</strain>
    </source>
</reference>
<organism evidence="1 2">
    <name type="scientific">Aspergillus flavus (strain ATCC 200026 / FGSC A1120 / IAM 13836 / NRRL 3357 / JCM 12722 / SRRC 167)</name>
    <dbReference type="NCBI Taxonomy" id="332952"/>
    <lineage>
        <taxon>Eukaryota</taxon>
        <taxon>Fungi</taxon>
        <taxon>Dikarya</taxon>
        <taxon>Ascomycota</taxon>
        <taxon>Pezizomycotina</taxon>
        <taxon>Eurotiomycetes</taxon>
        <taxon>Eurotiomycetidae</taxon>
        <taxon>Eurotiales</taxon>
        <taxon>Aspergillaceae</taxon>
        <taxon>Aspergillus</taxon>
        <taxon>Aspergillus subgen. Circumdati</taxon>
    </lineage>
</organism>
<dbReference type="AlphaFoldDB" id="A0A7U2MCP9"/>
<accession>A0A7U2MCP9</accession>
<proteinExistence type="predicted"/>
<evidence type="ECO:0000313" key="1">
    <source>
        <dbReference type="EMBL" id="QRD81249.1"/>
    </source>
</evidence>
<gene>
    <name evidence="1" type="ORF">F9C07_9470</name>
</gene>
<dbReference type="Proteomes" id="UP000596276">
    <property type="component" value="Chromosome 2"/>
</dbReference>
<sequence length="78" mass="8549">MGSGKSRLIQLDSLLRFGCQTAPFRTADGIANESEGVGITQTVGMNFHSNPKDNKLSFPEYQMQLAPSMRTRTLEDVG</sequence>
<protein>
    <submittedName>
        <fullName evidence="1">Uncharacterized protein</fullName>
    </submittedName>
</protein>
<name>A0A7U2MCP9_ASPFN</name>
<keyword evidence="2" id="KW-1185">Reference proteome</keyword>
<dbReference type="VEuPathDB" id="FungiDB:F9C07_9470"/>
<evidence type="ECO:0000313" key="2">
    <source>
        <dbReference type="Proteomes" id="UP000596276"/>
    </source>
</evidence>
<dbReference type="EMBL" id="CP044622">
    <property type="protein sequence ID" value="QRD81249.1"/>
    <property type="molecule type" value="Genomic_DNA"/>
</dbReference>